<reference evidence="2 3" key="1">
    <citation type="journal article" date="2019" name="Commun. Biol.">
        <title>The bagworm genome reveals a unique fibroin gene that provides high tensile strength.</title>
        <authorList>
            <person name="Kono N."/>
            <person name="Nakamura H."/>
            <person name="Ohtoshi R."/>
            <person name="Tomita M."/>
            <person name="Numata K."/>
            <person name="Arakawa K."/>
        </authorList>
    </citation>
    <scope>NUCLEOTIDE SEQUENCE [LARGE SCALE GENOMIC DNA]</scope>
</reference>
<keyword evidence="3" id="KW-1185">Reference proteome</keyword>
<dbReference type="AlphaFoldDB" id="A0A4C1TTM2"/>
<gene>
    <name evidence="2" type="ORF">EVAR_17852_1</name>
</gene>
<dbReference type="EMBL" id="BGZK01000086">
    <property type="protein sequence ID" value="GBP17372.1"/>
    <property type="molecule type" value="Genomic_DNA"/>
</dbReference>
<accession>A0A4C1TTM2</accession>
<name>A0A4C1TTM2_EUMVA</name>
<sequence length="99" mass="11200">MYHRHGCFEPLGTQHYAADWAISGPRTVSRGHGRGRGRGRGRRSPAPSVMVSHRSRYTTSHTAELITLRIVLFYFGVESLTRFGRGVRGFLTRTVRTAR</sequence>
<comment type="caution">
    <text evidence="2">The sequence shown here is derived from an EMBL/GenBank/DDBJ whole genome shotgun (WGS) entry which is preliminary data.</text>
</comment>
<evidence type="ECO:0000313" key="3">
    <source>
        <dbReference type="Proteomes" id="UP000299102"/>
    </source>
</evidence>
<protein>
    <submittedName>
        <fullName evidence="2">Uncharacterized protein</fullName>
    </submittedName>
</protein>
<feature type="compositionally biased region" description="Basic residues" evidence="1">
    <location>
        <begin position="29"/>
        <end position="43"/>
    </location>
</feature>
<evidence type="ECO:0000313" key="2">
    <source>
        <dbReference type="EMBL" id="GBP17372.1"/>
    </source>
</evidence>
<evidence type="ECO:0000256" key="1">
    <source>
        <dbReference type="SAM" id="MobiDB-lite"/>
    </source>
</evidence>
<dbReference type="Proteomes" id="UP000299102">
    <property type="component" value="Unassembled WGS sequence"/>
</dbReference>
<proteinExistence type="predicted"/>
<feature type="region of interest" description="Disordered" evidence="1">
    <location>
        <begin position="25"/>
        <end position="55"/>
    </location>
</feature>
<organism evidence="2 3">
    <name type="scientific">Eumeta variegata</name>
    <name type="common">Bagworm moth</name>
    <name type="synonym">Eumeta japonica</name>
    <dbReference type="NCBI Taxonomy" id="151549"/>
    <lineage>
        <taxon>Eukaryota</taxon>
        <taxon>Metazoa</taxon>
        <taxon>Ecdysozoa</taxon>
        <taxon>Arthropoda</taxon>
        <taxon>Hexapoda</taxon>
        <taxon>Insecta</taxon>
        <taxon>Pterygota</taxon>
        <taxon>Neoptera</taxon>
        <taxon>Endopterygota</taxon>
        <taxon>Lepidoptera</taxon>
        <taxon>Glossata</taxon>
        <taxon>Ditrysia</taxon>
        <taxon>Tineoidea</taxon>
        <taxon>Psychidae</taxon>
        <taxon>Oiketicinae</taxon>
        <taxon>Eumeta</taxon>
    </lineage>
</organism>